<dbReference type="Proteomes" id="UP001203852">
    <property type="component" value="Unassembled WGS sequence"/>
</dbReference>
<protein>
    <submittedName>
        <fullName evidence="8">Cytochrome P450</fullName>
    </submittedName>
</protein>
<dbReference type="GO" id="GO:0005506">
    <property type="term" value="F:iron ion binding"/>
    <property type="evidence" value="ECO:0007669"/>
    <property type="project" value="InterPro"/>
</dbReference>
<gene>
    <name evidence="8" type="ORF">EDD36DRAFT_461222</name>
</gene>
<dbReference type="InterPro" id="IPR036396">
    <property type="entry name" value="Cyt_P450_sf"/>
</dbReference>
<name>A0AAN6E3B2_9EURO</name>
<dbReference type="PANTHER" id="PTHR24305">
    <property type="entry name" value="CYTOCHROME P450"/>
    <property type="match status" value="1"/>
</dbReference>
<dbReference type="Pfam" id="PF00067">
    <property type="entry name" value="p450"/>
    <property type="match status" value="1"/>
</dbReference>
<dbReference type="EMBL" id="MU404351">
    <property type="protein sequence ID" value="KAI1616337.1"/>
    <property type="molecule type" value="Genomic_DNA"/>
</dbReference>
<evidence type="ECO:0000313" key="9">
    <source>
        <dbReference type="Proteomes" id="UP001203852"/>
    </source>
</evidence>
<dbReference type="InterPro" id="IPR017972">
    <property type="entry name" value="Cyt_P450_CS"/>
</dbReference>
<keyword evidence="6 7" id="KW-0349">Heme</keyword>
<comment type="similarity">
    <text evidence="2 7">Belongs to the cytochrome P450 family.</text>
</comment>
<dbReference type="InterPro" id="IPR050121">
    <property type="entry name" value="Cytochrome_P450_monoxygenase"/>
</dbReference>
<keyword evidence="7" id="KW-0503">Monooxygenase</keyword>
<evidence type="ECO:0000256" key="7">
    <source>
        <dbReference type="RuleBase" id="RU000461"/>
    </source>
</evidence>
<keyword evidence="3 6" id="KW-0479">Metal-binding</keyword>
<dbReference type="GO" id="GO:0004497">
    <property type="term" value="F:monooxygenase activity"/>
    <property type="evidence" value="ECO:0007669"/>
    <property type="project" value="UniProtKB-KW"/>
</dbReference>
<reference evidence="8" key="1">
    <citation type="journal article" date="2022" name="bioRxiv">
        <title>Deciphering the potential niche of two novel black yeast fungi from a biological soil crust based on their genomes, phenotypes, and melanin regulation.</title>
        <authorList>
            <consortium name="DOE Joint Genome Institute"/>
            <person name="Carr E.C."/>
            <person name="Barton Q."/>
            <person name="Grambo S."/>
            <person name="Sullivan M."/>
            <person name="Renfro C.M."/>
            <person name="Kuo A."/>
            <person name="Pangilinan J."/>
            <person name="Lipzen A."/>
            <person name="Keymanesh K."/>
            <person name="Savage E."/>
            <person name="Barry K."/>
            <person name="Grigoriev I.V."/>
            <person name="Riekhof W.R."/>
            <person name="Harris S.S."/>
        </authorList>
    </citation>
    <scope>NUCLEOTIDE SEQUENCE</scope>
    <source>
        <strain evidence="8">JF 03-4F</strain>
    </source>
</reference>
<proteinExistence type="inferred from homology"/>
<dbReference type="PROSITE" id="PS00086">
    <property type="entry name" value="CYTOCHROME_P450"/>
    <property type="match status" value="1"/>
</dbReference>
<dbReference type="PANTHER" id="PTHR24305:SF166">
    <property type="entry name" value="CYTOCHROME P450 12A4, MITOCHONDRIAL-RELATED"/>
    <property type="match status" value="1"/>
</dbReference>
<evidence type="ECO:0000256" key="6">
    <source>
        <dbReference type="PIRSR" id="PIRSR602401-1"/>
    </source>
</evidence>
<evidence type="ECO:0000256" key="5">
    <source>
        <dbReference type="ARBA" id="ARBA00023004"/>
    </source>
</evidence>
<evidence type="ECO:0000256" key="4">
    <source>
        <dbReference type="ARBA" id="ARBA00023002"/>
    </source>
</evidence>
<keyword evidence="9" id="KW-1185">Reference proteome</keyword>
<dbReference type="PRINTS" id="PR00463">
    <property type="entry name" value="EP450I"/>
</dbReference>
<dbReference type="GO" id="GO:0020037">
    <property type="term" value="F:heme binding"/>
    <property type="evidence" value="ECO:0007669"/>
    <property type="project" value="InterPro"/>
</dbReference>
<feature type="binding site" description="axial binding residue" evidence="6">
    <location>
        <position position="359"/>
    </location>
    <ligand>
        <name>heme</name>
        <dbReference type="ChEBI" id="CHEBI:30413"/>
    </ligand>
    <ligandPart>
        <name>Fe</name>
        <dbReference type="ChEBI" id="CHEBI:18248"/>
    </ligandPart>
</feature>
<dbReference type="InterPro" id="IPR002401">
    <property type="entry name" value="Cyt_P450_E_grp-I"/>
</dbReference>
<dbReference type="GO" id="GO:0016705">
    <property type="term" value="F:oxidoreductase activity, acting on paired donors, with incorporation or reduction of molecular oxygen"/>
    <property type="evidence" value="ECO:0007669"/>
    <property type="project" value="InterPro"/>
</dbReference>
<dbReference type="AlphaFoldDB" id="A0AAN6E3B2"/>
<keyword evidence="5 6" id="KW-0408">Iron</keyword>
<dbReference type="Gene3D" id="1.10.630.10">
    <property type="entry name" value="Cytochrome P450"/>
    <property type="match status" value="1"/>
</dbReference>
<sequence>MTNKRQRKSLNPAFKFKYIKNLFPRFWFHATQLVRSLEKEIDEANAKRSATLPTVDIDGWLMRATLDIIAATGFGVNVNAIQAPDSALATVLPLSNSTSPQASFYMLLGYLLPEWLYLRLPMARRYELDQVVKALHDATMPLIRARKADLSKRTLLGPETEDSDTKSTAQDLAETDVIATLLRFPQKLTDQELLAQSASIMLAGQDTTSVATTWALYFMAHHPQIQARLRQEVRSSLPSPGSADGAVDASLVESLPYLAAVCSETLRLFPPVSILRREVVKAGTTILGEHIPIGTHVVTSIWGTHHTRSIWGQDVQAFRPDRFLQHTEDGKAKFDPHGGLQGETATYCFVPFGAGVRSCIGERFARGEFAILLAALVGKFDWTLMDPEAKLGEDVKINFGLVLKPQGGLFLHASKVEGWVSTALLASNSTDKEEATSHVKEDGTKTF</sequence>
<evidence type="ECO:0000256" key="3">
    <source>
        <dbReference type="ARBA" id="ARBA00022723"/>
    </source>
</evidence>
<keyword evidence="4 7" id="KW-0560">Oxidoreductase</keyword>
<dbReference type="PRINTS" id="PR00385">
    <property type="entry name" value="P450"/>
</dbReference>
<organism evidence="8 9">
    <name type="scientific">Exophiala viscosa</name>
    <dbReference type="NCBI Taxonomy" id="2486360"/>
    <lineage>
        <taxon>Eukaryota</taxon>
        <taxon>Fungi</taxon>
        <taxon>Dikarya</taxon>
        <taxon>Ascomycota</taxon>
        <taxon>Pezizomycotina</taxon>
        <taxon>Eurotiomycetes</taxon>
        <taxon>Chaetothyriomycetidae</taxon>
        <taxon>Chaetothyriales</taxon>
        <taxon>Herpotrichiellaceae</taxon>
        <taxon>Exophiala</taxon>
    </lineage>
</organism>
<dbReference type="SUPFAM" id="SSF48264">
    <property type="entry name" value="Cytochrome P450"/>
    <property type="match status" value="1"/>
</dbReference>
<accession>A0AAN6E3B2</accession>
<evidence type="ECO:0000256" key="1">
    <source>
        <dbReference type="ARBA" id="ARBA00001971"/>
    </source>
</evidence>
<comment type="caution">
    <text evidence="8">The sequence shown here is derived from an EMBL/GenBank/DDBJ whole genome shotgun (WGS) entry which is preliminary data.</text>
</comment>
<evidence type="ECO:0000256" key="2">
    <source>
        <dbReference type="ARBA" id="ARBA00010617"/>
    </source>
</evidence>
<evidence type="ECO:0000313" key="8">
    <source>
        <dbReference type="EMBL" id="KAI1616337.1"/>
    </source>
</evidence>
<comment type="cofactor">
    <cofactor evidence="1 6">
        <name>heme</name>
        <dbReference type="ChEBI" id="CHEBI:30413"/>
    </cofactor>
</comment>
<dbReference type="InterPro" id="IPR001128">
    <property type="entry name" value="Cyt_P450"/>
</dbReference>